<feature type="signal peptide" evidence="2">
    <location>
        <begin position="1"/>
        <end position="28"/>
    </location>
</feature>
<dbReference type="Proteomes" id="UP000230069">
    <property type="component" value="Unassembled WGS sequence"/>
</dbReference>
<reference evidence="3 4" key="1">
    <citation type="submission" date="2017-09" db="EMBL/GenBank/DDBJ databases">
        <title>WGS assembly of Aquilegia coerulea Goldsmith.</title>
        <authorList>
            <person name="Hodges S."/>
            <person name="Kramer E."/>
            <person name="Nordborg M."/>
            <person name="Tomkins J."/>
            <person name="Borevitz J."/>
            <person name="Derieg N."/>
            <person name="Yan J."/>
            <person name="Mihaltcheva S."/>
            <person name="Hayes R.D."/>
            <person name="Rokhsar D."/>
        </authorList>
    </citation>
    <scope>NUCLEOTIDE SEQUENCE [LARGE SCALE GENOMIC DNA]</scope>
    <source>
        <strain evidence="4">cv. Goldsmith</strain>
    </source>
</reference>
<protein>
    <submittedName>
        <fullName evidence="3">Uncharacterized protein</fullName>
    </submittedName>
</protein>
<feature type="chain" id="PRO_5013841650" evidence="2">
    <location>
        <begin position="29"/>
        <end position="98"/>
    </location>
</feature>
<feature type="compositionally biased region" description="Polar residues" evidence="1">
    <location>
        <begin position="64"/>
        <end position="73"/>
    </location>
</feature>
<proteinExistence type="predicted"/>
<sequence>MQKPSPEMKRRIPQTHVLLLVVFLLASSNHHYYYPPIMVQAIGSVAYFKLGTAHPVTQVDAIPNPTTQYTGKQVQGKKIGKFRSGPNPTGNRHAPSKA</sequence>
<dbReference type="AlphaFoldDB" id="A0A2G5D6B7"/>
<keyword evidence="4" id="KW-1185">Reference proteome</keyword>
<dbReference type="EMBL" id="KZ305044">
    <property type="protein sequence ID" value="PIA39059.1"/>
    <property type="molecule type" value="Genomic_DNA"/>
</dbReference>
<evidence type="ECO:0000313" key="4">
    <source>
        <dbReference type="Proteomes" id="UP000230069"/>
    </source>
</evidence>
<evidence type="ECO:0000256" key="1">
    <source>
        <dbReference type="SAM" id="MobiDB-lite"/>
    </source>
</evidence>
<evidence type="ECO:0000313" key="3">
    <source>
        <dbReference type="EMBL" id="PIA39059.1"/>
    </source>
</evidence>
<feature type="region of interest" description="Disordered" evidence="1">
    <location>
        <begin position="62"/>
        <end position="98"/>
    </location>
</feature>
<name>A0A2G5D6B7_AQUCA</name>
<dbReference type="InParanoid" id="A0A2G5D6B7"/>
<keyword evidence="2" id="KW-0732">Signal</keyword>
<evidence type="ECO:0000256" key="2">
    <source>
        <dbReference type="SAM" id="SignalP"/>
    </source>
</evidence>
<gene>
    <name evidence="3" type="ORF">AQUCO_02700318v1</name>
</gene>
<accession>A0A2G5D6B7</accession>
<organism evidence="3 4">
    <name type="scientific">Aquilegia coerulea</name>
    <name type="common">Rocky mountain columbine</name>
    <dbReference type="NCBI Taxonomy" id="218851"/>
    <lineage>
        <taxon>Eukaryota</taxon>
        <taxon>Viridiplantae</taxon>
        <taxon>Streptophyta</taxon>
        <taxon>Embryophyta</taxon>
        <taxon>Tracheophyta</taxon>
        <taxon>Spermatophyta</taxon>
        <taxon>Magnoliopsida</taxon>
        <taxon>Ranunculales</taxon>
        <taxon>Ranunculaceae</taxon>
        <taxon>Thalictroideae</taxon>
        <taxon>Aquilegia</taxon>
    </lineage>
</organism>